<protein>
    <submittedName>
        <fullName evidence="1">Uncharacterized protein</fullName>
    </submittedName>
</protein>
<dbReference type="AlphaFoldDB" id="A0A8T0E0R4"/>
<keyword evidence="2" id="KW-1185">Reference proteome</keyword>
<sequence length="152" mass="17303">MNLYKLSKKDISEDNILNSTLTMERLTTSSEEINSADVKYIAQILENVADVPAIESEILEPVVNTVDTVIKAISTLDKRYSLTRASTSRRADWIRCHQFHQTEQQRRAPYRDRASSVEATWIYWPPSPTTSPAGVGICRVHKTAPKTVQKRR</sequence>
<evidence type="ECO:0000313" key="2">
    <source>
        <dbReference type="Proteomes" id="UP000807504"/>
    </source>
</evidence>
<proteinExistence type="predicted"/>
<reference evidence="1" key="2">
    <citation type="submission" date="2020-06" db="EMBL/GenBank/DDBJ databases">
        <authorList>
            <person name="Sheffer M."/>
        </authorList>
    </citation>
    <scope>NUCLEOTIDE SEQUENCE</scope>
</reference>
<evidence type="ECO:0000313" key="1">
    <source>
        <dbReference type="EMBL" id="KAF8763936.1"/>
    </source>
</evidence>
<reference evidence="1" key="1">
    <citation type="journal article" date="2020" name="bioRxiv">
        <title>Chromosome-level reference genome of the European wasp spider Argiope bruennichi: a resource for studies on range expansion and evolutionary adaptation.</title>
        <authorList>
            <person name="Sheffer M.M."/>
            <person name="Hoppe A."/>
            <person name="Krehenwinkel H."/>
            <person name="Uhl G."/>
            <person name="Kuss A.W."/>
            <person name="Jensen L."/>
            <person name="Jensen C."/>
            <person name="Gillespie R.G."/>
            <person name="Hoff K.J."/>
            <person name="Prost S."/>
        </authorList>
    </citation>
    <scope>NUCLEOTIDE SEQUENCE</scope>
</reference>
<accession>A0A8T0E0R4</accession>
<organism evidence="1 2">
    <name type="scientific">Argiope bruennichi</name>
    <name type="common">Wasp spider</name>
    <name type="synonym">Aranea bruennichi</name>
    <dbReference type="NCBI Taxonomy" id="94029"/>
    <lineage>
        <taxon>Eukaryota</taxon>
        <taxon>Metazoa</taxon>
        <taxon>Ecdysozoa</taxon>
        <taxon>Arthropoda</taxon>
        <taxon>Chelicerata</taxon>
        <taxon>Arachnida</taxon>
        <taxon>Araneae</taxon>
        <taxon>Araneomorphae</taxon>
        <taxon>Entelegynae</taxon>
        <taxon>Araneoidea</taxon>
        <taxon>Araneidae</taxon>
        <taxon>Argiope</taxon>
    </lineage>
</organism>
<dbReference type="Proteomes" id="UP000807504">
    <property type="component" value="Unassembled WGS sequence"/>
</dbReference>
<dbReference type="EMBL" id="JABXBU010002231">
    <property type="protein sequence ID" value="KAF8763936.1"/>
    <property type="molecule type" value="Genomic_DNA"/>
</dbReference>
<gene>
    <name evidence="1" type="ORF">HNY73_022064</name>
</gene>
<comment type="caution">
    <text evidence="1">The sequence shown here is derived from an EMBL/GenBank/DDBJ whole genome shotgun (WGS) entry which is preliminary data.</text>
</comment>
<name>A0A8T0E0R4_ARGBR</name>